<evidence type="ECO:0000313" key="7">
    <source>
        <dbReference type="EMBL" id="KAG5683257.1"/>
    </source>
</evidence>
<dbReference type="GO" id="GO:0016298">
    <property type="term" value="F:lipase activity"/>
    <property type="evidence" value="ECO:0007669"/>
    <property type="project" value="InterPro"/>
</dbReference>
<reference evidence="7" key="1">
    <citation type="submission" date="2021-03" db="EMBL/GenBank/DDBJ databases">
        <title>Chromosome level genome of the anhydrobiotic midge Polypedilum vanderplanki.</title>
        <authorList>
            <person name="Yoshida Y."/>
            <person name="Kikawada T."/>
            <person name="Gusev O."/>
        </authorList>
    </citation>
    <scope>NUCLEOTIDE SEQUENCE</scope>
    <source>
        <strain evidence="7">NIAS01</strain>
        <tissue evidence="7">Whole body or cell culture</tissue>
    </source>
</reference>
<sequence length="332" mass="35717">MKAFLILSFISVIYASPLGEHERWNMIPDEEGKLHVIDLNPVEDVVEPAFNPSTDTRFVLFTRNNPNQGQVLTTNADSIRNSNFNSAWPVRLLIHGWNSGLSSGVNTRPTESYLQLGNFNVIQVDWSIGAGTANYITARNRVPLVADVIANFLNFLVNNGFISSMDRVAIGGHSLGAHIAGITGKRTQASGRRIHTIVGMDPAGPLFSMNSPSERMDANDATYTEGIRTNIGGSGFAEPFCHADFYPNGGDNQPGCGIDATGSCSHSRAHALFAETIVSNRFVAVSCNSFDDARNQRCTGARGPSMGGEPSNLGLRGIFHLRTNGASPFAMG</sequence>
<dbReference type="Proteomes" id="UP001107558">
    <property type="component" value="Chromosome 1"/>
</dbReference>
<dbReference type="GO" id="GO:0005615">
    <property type="term" value="C:extracellular space"/>
    <property type="evidence" value="ECO:0007669"/>
    <property type="project" value="TreeGrafter"/>
</dbReference>
<dbReference type="AlphaFoldDB" id="A0A9J6CLZ2"/>
<dbReference type="InterPro" id="IPR000734">
    <property type="entry name" value="TAG_lipase"/>
</dbReference>
<feature type="signal peptide" evidence="5">
    <location>
        <begin position="1"/>
        <end position="15"/>
    </location>
</feature>
<evidence type="ECO:0000256" key="3">
    <source>
        <dbReference type="ARBA" id="ARBA00022525"/>
    </source>
</evidence>
<dbReference type="Pfam" id="PF00151">
    <property type="entry name" value="Lipase"/>
    <property type="match status" value="1"/>
</dbReference>
<dbReference type="PRINTS" id="PR00821">
    <property type="entry name" value="TAGLIPASE"/>
</dbReference>
<evidence type="ECO:0000256" key="5">
    <source>
        <dbReference type="SAM" id="SignalP"/>
    </source>
</evidence>
<dbReference type="EMBL" id="JADBJN010000001">
    <property type="protein sequence ID" value="KAG5683257.1"/>
    <property type="molecule type" value="Genomic_DNA"/>
</dbReference>
<protein>
    <recommendedName>
        <fullName evidence="6">Lipase domain-containing protein</fullName>
    </recommendedName>
</protein>
<dbReference type="InterPro" id="IPR013818">
    <property type="entry name" value="Lipase"/>
</dbReference>
<proteinExistence type="inferred from homology"/>
<dbReference type="InterPro" id="IPR033906">
    <property type="entry name" value="Lipase_N"/>
</dbReference>
<gene>
    <name evidence="7" type="ORF">PVAND_012549</name>
</gene>
<name>A0A9J6CLZ2_POLVA</name>
<feature type="chain" id="PRO_5039915526" description="Lipase domain-containing protein" evidence="5">
    <location>
        <begin position="16"/>
        <end position="332"/>
    </location>
</feature>
<accession>A0A9J6CLZ2</accession>
<evidence type="ECO:0000259" key="6">
    <source>
        <dbReference type="Pfam" id="PF00151"/>
    </source>
</evidence>
<dbReference type="GO" id="GO:0017171">
    <property type="term" value="F:serine hydrolase activity"/>
    <property type="evidence" value="ECO:0007669"/>
    <property type="project" value="TreeGrafter"/>
</dbReference>
<dbReference type="SUPFAM" id="SSF53474">
    <property type="entry name" value="alpha/beta-Hydrolases"/>
    <property type="match status" value="1"/>
</dbReference>
<comment type="caution">
    <text evidence="7">The sequence shown here is derived from an EMBL/GenBank/DDBJ whole genome shotgun (WGS) entry which is preliminary data.</text>
</comment>
<evidence type="ECO:0000256" key="1">
    <source>
        <dbReference type="ARBA" id="ARBA00004613"/>
    </source>
</evidence>
<comment type="similarity">
    <text evidence="2 4">Belongs to the AB hydrolase superfamily. Lipase family.</text>
</comment>
<organism evidence="7 8">
    <name type="scientific">Polypedilum vanderplanki</name>
    <name type="common">Sleeping chironomid midge</name>
    <dbReference type="NCBI Taxonomy" id="319348"/>
    <lineage>
        <taxon>Eukaryota</taxon>
        <taxon>Metazoa</taxon>
        <taxon>Ecdysozoa</taxon>
        <taxon>Arthropoda</taxon>
        <taxon>Hexapoda</taxon>
        <taxon>Insecta</taxon>
        <taxon>Pterygota</taxon>
        <taxon>Neoptera</taxon>
        <taxon>Endopterygota</taxon>
        <taxon>Diptera</taxon>
        <taxon>Nematocera</taxon>
        <taxon>Chironomoidea</taxon>
        <taxon>Chironomidae</taxon>
        <taxon>Chironominae</taxon>
        <taxon>Polypedilum</taxon>
        <taxon>Polypedilum</taxon>
    </lineage>
</organism>
<evidence type="ECO:0000313" key="8">
    <source>
        <dbReference type="Proteomes" id="UP001107558"/>
    </source>
</evidence>
<feature type="domain" description="Lipase" evidence="6">
    <location>
        <begin position="53"/>
        <end position="329"/>
    </location>
</feature>
<dbReference type="OrthoDB" id="199913at2759"/>
<dbReference type="CDD" id="cd00707">
    <property type="entry name" value="Pancreat_lipase_like"/>
    <property type="match status" value="1"/>
</dbReference>
<dbReference type="PANTHER" id="PTHR11610">
    <property type="entry name" value="LIPASE"/>
    <property type="match status" value="1"/>
</dbReference>
<dbReference type="Gene3D" id="3.40.50.1820">
    <property type="entry name" value="alpha/beta hydrolase"/>
    <property type="match status" value="1"/>
</dbReference>
<keyword evidence="3" id="KW-0964">Secreted</keyword>
<dbReference type="InterPro" id="IPR029058">
    <property type="entry name" value="AB_hydrolase_fold"/>
</dbReference>
<comment type="subcellular location">
    <subcellularLocation>
        <location evidence="1">Secreted</location>
    </subcellularLocation>
</comment>
<dbReference type="PANTHER" id="PTHR11610:SF150">
    <property type="entry name" value="FI01825P-RELATED"/>
    <property type="match status" value="1"/>
</dbReference>
<keyword evidence="5" id="KW-0732">Signal</keyword>
<evidence type="ECO:0000256" key="2">
    <source>
        <dbReference type="ARBA" id="ARBA00010701"/>
    </source>
</evidence>
<dbReference type="GO" id="GO:0016042">
    <property type="term" value="P:lipid catabolic process"/>
    <property type="evidence" value="ECO:0007669"/>
    <property type="project" value="TreeGrafter"/>
</dbReference>
<keyword evidence="8" id="KW-1185">Reference proteome</keyword>
<evidence type="ECO:0000256" key="4">
    <source>
        <dbReference type="RuleBase" id="RU004262"/>
    </source>
</evidence>